<dbReference type="PROSITE" id="PS00107">
    <property type="entry name" value="PROTEIN_KINASE_ATP"/>
    <property type="match status" value="1"/>
</dbReference>
<dbReference type="InterPro" id="IPR011990">
    <property type="entry name" value="TPR-like_helical_dom_sf"/>
</dbReference>
<keyword evidence="6 7" id="KW-0067">ATP-binding</keyword>
<dbReference type="Pfam" id="PF00069">
    <property type="entry name" value="Pkinase"/>
    <property type="match status" value="1"/>
</dbReference>
<dbReference type="AlphaFoldDB" id="D7AYY3"/>
<dbReference type="Gene3D" id="3.30.200.20">
    <property type="entry name" value="Phosphorylase Kinase, domain 1"/>
    <property type="match status" value="1"/>
</dbReference>
<feature type="compositionally biased region" description="Low complexity" evidence="8">
    <location>
        <begin position="344"/>
        <end position="359"/>
    </location>
</feature>
<dbReference type="InterPro" id="IPR008271">
    <property type="entry name" value="Ser/Thr_kinase_AS"/>
</dbReference>
<feature type="binding site" evidence="7">
    <location>
        <position position="45"/>
    </location>
    <ligand>
        <name>ATP</name>
        <dbReference type="ChEBI" id="CHEBI:30616"/>
    </ligand>
</feature>
<dbReference type="CDD" id="cd14014">
    <property type="entry name" value="STKc_PknB_like"/>
    <property type="match status" value="1"/>
</dbReference>
<dbReference type="KEGG" id="nda:Ndas_2732"/>
<dbReference type="GeneID" id="91485295"/>
<evidence type="ECO:0000256" key="2">
    <source>
        <dbReference type="ARBA" id="ARBA00022527"/>
    </source>
</evidence>
<keyword evidence="3" id="KW-0808">Transferase</keyword>
<dbReference type="PROSITE" id="PS00108">
    <property type="entry name" value="PROTEIN_KINASE_ST"/>
    <property type="match status" value="1"/>
</dbReference>
<dbReference type="eggNOG" id="COG0515">
    <property type="taxonomic scope" value="Bacteria"/>
</dbReference>
<dbReference type="OrthoDB" id="9762169at2"/>
<dbReference type="Gene3D" id="1.10.510.10">
    <property type="entry name" value="Transferase(Phosphotransferase) domain 1"/>
    <property type="match status" value="1"/>
</dbReference>
<dbReference type="HOGENOM" id="CLU_000288_63_44_11"/>
<evidence type="ECO:0000313" key="10">
    <source>
        <dbReference type="EMBL" id="ADH68145.1"/>
    </source>
</evidence>
<reference evidence="10 11" key="1">
    <citation type="journal article" date="2010" name="Stand. Genomic Sci.">
        <title>Complete genome sequence of Nocardiopsis dassonvillei type strain (IMRU 509).</title>
        <authorList>
            <person name="Sun H."/>
            <person name="Lapidus A."/>
            <person name="Nolan M."/>
            <person name="Lucas S."/>
            <person name="Del Rio T.G."/>
            <person name="Tice H."/>
            <person name="Cheng J.F."/>
            <person name="Tapia R."/>
            <person name="Han C."/>
            <person name="Goodwin L."/>
            <person name="Pitluck S."/>
            <person name="Pagani I."/>
            <person name="Ivanova N."/>
            <person name="Mavromatis K."/>
            <person name="Mikhailova N."/>
            <person name="Pati A."/>
            <person name="Chen A."/>
            <person name="Palaniappan K."/>
            <person name="Land M."/>
            <person name="Hauser L."/>
            <person name="Chang Y.J."/>
            <person name="Jeffries C.D."/>
            <person name="Djao O.D."/>
            <person name="Rohde M."/>
            <person name="Sikorski J."/>
            <person name="Goker M."/>
            <person name="Woyke T."/>
            <person name="Bristow J."/>
            <person name="Eisen J.A."/>
            <person name="Markowitz V."/>
            <person name="Hugenholtz P."/>
            <person name="Kyrpides N.C."/>
            <person name="Klenk H.P."/>
        </authorList>
    </citation>
    <scope>NUCLEOTIDE SEQUENCE [LARGE SCALE GENOMIC DNA]</scope>
    <source>
        <strain evidence="11">ATCC 23218 / DSM 43111 / CIP 107115 / JCM 7437 / KCTC 9190 / NBRC 14626 / NCTC 10488 / NRRL B-5397 / IMRU 509</strain>
    </source>
</reference>
<evidence type="ECO:0000259" key="9">
    <source>
        <dbReference type="PROSITE" id="PS50011"/>
    </source>
</evidence>
<dbReference type="Proteomes" id="UP000002219">
    <property type="component" value="Chromosome 1"/>
</dbReference>
<dbReference type="PROSITE" id="PS50011">
    <property type="entry name" value="PROTEIN_KINASE_DOM"/>
    <property type="match status" value="1"/>
</dbReference>
<dbReference type="InterPro" id="IPR011009">
    <property type="entry name" value="Kinase-like_dom_sf"/>
</dbReference>
<evidence type="ECO:0000256" key="5">
    <source>
        <dbReference type="ARBA" id="ARBA00022777"/>
    </source>
</evidence>
<dbReference type="GO" id="GO:0005524">
    <property type="term" value="F:ATP binding"/>
    <property type="evidence" value="ECO:0007669"/>
    <property type="project" value="UniProtKB-UniRule"/>
</dbReference>
<dbReference type="PANTHER" id="PTHR43289:SF6">
    <property type="entry name" value="SERINE_THREONINE-PROTEIN KINASE NEKL-3"/>
    <property type="match status" value="1"/>
</dbReference>
<evidence type="ECO:0000256" key="3">
    <source>
        <dbReference type="ARBA" id="ARBA00022679"/>
    </source>
</evidence>
<dbReference type="Gene3D" id="1.25.40.10">
    <property type="entry name" value="Tetratricopeptide repeat domain"/>
    <property type="match status" value="1"/>
</dbReference>
<dbReference type="GO" id="GO:0004674">
    <property type="term" value="F:protein serine/threonine kinase activity"/>
    <property type="evidence" value="ECO:0007669"/>
    <property type="project" value="UniProtKB-KW"/>
</dbReference>
<feature type="domain" description="Protein kinase" evidence="9">
    <location>
        <begin position="16"/>
        <end position="281"/>
    </location>
</feature>
<accession>D7AYY3</accession>
<dbReference type="STRING" id="446468.Ndas_2732"/>
<protein>
    <recommendedName>
        <fullName evidence="1">non-specific serine/threonine protein kinase</fullName>
        <ecNumber evidence="1">2.7.11.1</ecNumber>
    </recommendedName>
</protein>
<name>D7AYY3_NOCDD</name>
<sequence>MSTPVPGKRLLDGRYELNTTPLGRGGMGEVYEGHDTRLLREVAVKFIRFPADAGDDERAEMVQRFVRESRITAGLQHPGVPAVFDAGADGDKRPYLVMQRVHGVSVTDLVAEQERLSVGWAAGIAAQVCSVLAAAHRASLVHRDLKPGNLMLEADGTVKVLDFGLAVVLDRGDASQITRTGQSPGTPEYMAPEQLMTGRANQRSDLYALGCVLHEMLTGRRLFTASTPFAVASKQTTERPADVRDLCPEVPAELAEVVTALLEKHPEDRPADAVEVYDRLIGCVNAPEPIPGVLHPPSRPNPHLMYGRALSRVVRHVPAEEAAPAGGGSAAPGASRNEGAVPTGESAGSAGRHASGHASRAAEKTGTSSRDGVSVPRREGLRKARTRAAELVGAARYRQAAATLCEAVEHASSVFGPTDSEVVELRLEQANALFEGGNFRQAGPLYAELARDLAQEAGEEDQSLVFRCRFQDATCLAMGGDEEPALNGLASLLDDEIVAYGPDDHRPLELRRQIGVLELTLGRLAEGAGTLRGLRADLVRLHGADHPEVSRIDALLEEAPAPD</sequence>
<evidence type="ECO:0000256" key="1">
    <source>
        <dbReference type="ARBA" id="ARBA00012513"/>
    </source>
</evidence>
<evidence type="ECO:0000256" key="4">
    <source>
        <dbReference type="ARBA" id="ARBA00022741"/>
    </source>
</evidence>
<keyword evidence="11" id="KW-1185">Reference proteome</keyword>
<dbReference type="PANTHER" id="PTHR43289">
    <property type="entry name" value="MITOGEN-ACTIVATED PROTEIN KINASE KINASE KINASE 20-RELATED"/>
    <property type="match status" value="1"/>
</dbReference>
<dbReference type="SMART" id="SM00220">
    <property type="entry name" value="S_TKc"/>
    <property type="match status" value="1"/>
</dbReference>
<gene>
    <name evidence="10" type="ordered locus">Ndas_2732</name>
</gene>
<keyword evidence="4 7" id="KW-0547">Nucleotide-binding</keyword>
<evidence type="ECO:0000256" key="8">
    <source>
        <dbReference type="SAM" id="MobiDB-lite"/>
    </source>
</evidence>
<keyword evidence="2 10" id="KW-0723">Serine/threonine-protein kinase</keyword>
<organism evidence="10 11">
    <name type="scientific">Nocardiopsis dassonvillei (strain ATCC 23218 / DSM 43111 / CIP 107115 / JCM 7437 / KCTC 9190 / NBRC 14626 / NCTC 10488 / NRRL B-5397 / IMRU 509)</name>
    <name type="common">Actinomadura dassonvillei</name>
    <dbReference type="NCBI Taxonomy" id="446468"/>
    <lineage>
        <taxon>Bacteria</taxon>
        <taxon>Bacillati</taxon>
        <taxon>Actinomycetota</taxon>
        <taxon>Actinomycetes</taxon>
        <taxon>Streptosporangiales</taxon>
        <taxon>Nocardiopsidaceae</taxon>
        <taxon>Nocardiopsis</taxon>
    </lineage>
</organism>
<evidence type="ECO:0000256" key="7">
    <source>
        <dbReference type="PROSITE-ProRule" id="PRU10141"/>
    </source>
</evidence>
<dbReference type="EMBL" id="CP002040">
    <property type="protein sequence ID" value="ADH68145.1"/>
    <property type="molecule type" value="Genomic_DNA"/>
</dbReference>
<evidence type="ECO:0000256" key="6">
    <source>
        <dbReference type="ARBA" id="ARBA00022840"/>
    </source>
</evidence>
<evidence type="ECO:0000313" key="11">
    <source>
        <dbReference type="Proteomes" id="UP000002219"/>
    </source>
</evidence>
<dbReference type="RefSeq" id="WP_013153752.1">
    <property type="nucleotide sequence ID" value="NC_014210.1"/>
</dbReference>
<keyword evidence="5 10" id="KW-0418">Kinase</keyword>
<dbReference type="EC" id="2.7.11.1" evidence="1"/>
<proteinExistence type="predicted"/>
<feature type="region of interest" description="Disordered" evidence="8">
    <location>
        <begin position="321"/>
        <end position="382"/>
    </location>
</feature>
<dbReference type="InterPro" id="IPR017441">
    <property type="entry name" value="Protein_kinase_ATP_BS"/>
</dbReference>
<dbReference type="SUPFAM" id="SSF56112">
    <property type="entry name" value="Protein kinase-like (PK-like)"/>
    <property type="match status" value="1"/>
</dbReference>
<dbReference type="InterPro" id="IPR000719">
    <property type="entry name" value="Prot_kinase_dom"/>
</dbReference>